<dbReference type="EMBL" id="FLOC01000022">
    <property type="protein sequence ID" value="SBS35372.1"/>
    <property type="molecule type" value="Genomic_DNA"/>
</dbReference>
<reference evidence="2 3" key="1">
    <citation type="submission" date="2016-06" db="EMBL/GenBank/DDBJ databases">
        <authorList>
            <person name="Kjaerup R.B."/>
            <person name="Dalgaard T.S."/>
            <person name="Juul-Madsen H.R."/>
        </authorList>
    </citation>
    <scope>NUCLEOTIDE SEQUENCE [LARGE SCALE GENOMIC DNA]</scope>
    <source>
        <strain evidence="2 3">CECT 5080</strain>
    </source>
</reference>
<evidence type="ECO:0000256" key="1">
    <source>
        <dbReference type="SAM" id="MobiDB-lite"/>
    </source>
</evidence>
<keyword evidence="3" id="KW-1185">Reference proteome</keyword>
<feature type="region of interest" description="Disordered" evidence="1">
    <location>
        <begin position="1"/>
        <end position="52"/>
    </location>
</feature>
<name>A0A1A8TPS9_9GAMM</name>
<organism evidence="2 3">
    <name type="scientific">Marinomonas aquimarina</name>
    <dbReference type="NCBI Taxonomy" id="295068"/>
    <lineage>
        <taxon>Bacteria</taxon>
        <taxon>Pseudomonadati</taxon>
        <taxon>Pseudomonadota</taxon>
        <taxon>Gammaproteobacteria</taxon>
        <taxon>Oceanospirillales</taxon>
        <taxon>Oceanospirillaceae</taxon>
        <taxon>Marinomonas</taxon>
    </lineage>
</organism>
<dbReference type="Proteomes" id="UP000092627">
    <property type="component" value="Unassembled WGS sequence"/>
</dbReference>
<feature type="compositionally biased region" description="Basic and acidic residues" evidence="1">
    <location>
        <begin position="26"/>
        <end position="36"/>
    </location>
</feature>
<evidence type="ECO:0000313" key="2">
    <source>
        <dbReference type="EMBL" id="SBS35372.1"/>
    </source>
</evidence>
<accession>A0A1A8TPS9</accession>
<dbReference type="STRING" id="295068.MAQ5080_03152"/>
<evidence type="ECO:0000313" key="3">
    <source>
        <dbReference type="Proteomes" id="UP000092627"/>
    </source>
</evidence>
<dbReference type="AlphaFoldDB" id="A0A1A8TPS9"/>
<sequence>MFGEAYPSSRAQRGPTRGSVNLIASKPDRLLPRTESGRTGGKKTIKNPIKLL</sequence>
<protein>
    <submittedName>
        <fullName evidence="2">Uncharacterized protein</fullName>
    </submittedName>
</protein>
<proteinExistence type="predicted"/>
<gene>
    <name evidence="2" type="ORF">MAQ5080_03152</name>
</gene>